<gene>
    <name evidence="2" type="ORF">CDAR_412951</name>
</gene>
<evidence type="ECO:0000256" key="1">
    <source>
        <dbReference type="SAM" id="MobiDB-lite"/>
    </source>
</evidence>
<dbReference type="Proteomes" id="UP001054837">
    <property type="component" value="Unassembled WGS sequence"/>
</dbReference>
<dbReference type="AlphaFoldDB" id="A0AAV4PM81"/>
<keyword evidence="3" id="KW-1185">Reference proteome</keyword>
<feature type="region of interest" description="Disordered" evidence="1">
    <location>
        <begin position="64"/>
        <end position="117"/>
    </location>
</feature>
<dbReference type="EMBL" id="BPLQ01003036">
    <property type="protein sequence ID" value="GIX97418.1"/>
    <property type="molecule type" value="Genomic_DNA"/>
</dbReference>
<comment type="caution">
    <text evidence="2">The sequence shown here is derived from an EMBL/GenBank/DDBJ whole genome shotgun (WGS) entry which is preliminary data.</text>
</comment>
<evidence type="ECO:0000313" key="2">
    <source>
        <dbReference type="EMBL" id="GIX97418.1"/>
    </source>
</evidence>
<evidence type="ECO:0000313" key="3">
    <source>
        <dbReference type="Proteomes" id="UP001054837"/>
    </source>
</evidence>
<organism evidence="2 3">
    <name type="scientific">Caerostris darwini</name>
    <dbReference type="NCBI Taxonomy" id="1538125"/>
    <lineage>
        <taxon>Eukaryota</taxon>
        <taxon>Metazoa</taxon>
        <taxon>Ecdysozoa</taxon>
        <taxon>Arthropoda</taxon>
        <taxon>Chelicerata</taxon>
        <taxon>Arachnida</taxon>
        <taxon>Araneae</taxon>
        <taxon>Araneomorphae</taxon>
        <taxon>Entelegynae</taxon>
        <taxon>Araneoidea</taxon>
        <taxon>Araneidae</taxon>
        <taxon>Caerostris</taxon>
    </lineage>
</organism>
<protein>
    <submittedName>
        <fullName evidence="2">Uncharacterized protein</fullName>
    </submittedName>
</protein>
<reference evidence="2 3" key="1">
    <citation type="submission" date="2021-06" db="EMBL/GenBank/DDBJ databases">
        <title>Caerostris darwini draft genome.</title>
        <authorList>
            <person name="Kono N."/>
            <person name="Arakawa K."/>
        </authorList>
    </citation>
    <scope>NUCLEOTIDE SEQUENCE [LARGE SCALE GENOMIC DNA]</scope>
</reference>
<sequence length="117" mass="13077">MEYFNVSFHATNWTALICKFSAWGGRGAGCLKSFCKIHEEAAVNMLSNIRTWGLKSLKRDLPSEISSADVTPPSHNGRPNILTMAQCSAIKREPHTRTKKSALSHRPDRANPPFPKR</sequence>
<proteinExistence type="predicted"/>
<name>A0AAV4PM81_9ARAC</name>
<accession>A0AAV4PM81</accession>